<proteinExistence type="predicted"/>
<dbReference type="CTD" id="24592642"/>
<protein>
    <submittedName>
        <fullName evidence="2">Uncharacterized protein</fullName>
    </submittedName>
</protein>
<evidence type="ECO:0000313" key="2">
    <source>
        <dbReference type="EMBL" id="KAH9596413.1"/>
    </source>
</evidence>
<accession>A0A6A5DLW3</accession>
<evidence type="ECO:0000313" key="3">
    <source>
        <dbReference type="Proteomes" id="UP000471633"/>
    </source>
</evidence>
<dbReference type="GeneID" id="24592642"/>
<reference evidence="2" key="1">
    <citation type="journal article" date="2012" name="Nat. Genet.">
        <title>Whole-genome sequence of Schistosoma haematobium.</title>
        <authorList>
            <person name="Young N.D."/>
            <person name="Jex A.R."/>
            <person name="Li B."/>
            <person name="Liu S."/>
            <person name="Yang L."/>
            <person name="Xiong Z."/>
            <person name="Li Y."/>
            <person name="Cantacessi C."/>
            <person name="Hall R.S."/>
            <person name="Xu X."/>
            <person name="Chen F."/>
            <person name="Wu X."/>
            <person name="Zerlotini A."/>
            <person name="Oliveira G."/>
            <person name="Hofmann A."/>
            <person name="Zhang G."/>
            <person name="Fang X."/>
            <person name="Kang Y."/>
            <person name="Campbell B.E."/>
            <person name="Loukas A."/>
            <person name="Ranganathan S."/>
            <person name="Rollinson D."/>
            <person name="Rinaldi G."/>
            <person name="Brindley P.J."/>
            <person name="Yang H."/>
            <person name="Wang J."/>
            <person name="Wang J."/>
            <person name="Gasser R.B."/>
        </authorList>
    </citation>
    <scope>NUCLEOTIDE SEQUENCE</scope>
</reference>
<reference evidence="2" key="2">
    <citation type="journal article" date="2019" name="Gigascience">
        <title>High-quality Schistosoma haematobium genome achieved by single-molecule and long-range sequencing.</title>
        <authorList>
            <person name="Stroehlein A.J."/>
            <person name="Korhonen P.K."/>
            <person name="Chong T.M."/>
            <person name="Lim Y.L."/>
            <person name="Chan K.G."/>
            <person name="Webster B."/>
            <person name="Rollinson D."/>
            <person name="Brindley P.J."/>
            <person name="Gasser R.B."/>
            <person name="Young N.D."/>
        </authorList>
    </citation>
    <scope>NUCLEOTIDE SEQUENCE</scope>
</reference>
<feature type="region of interest" description="Disordered" evidence="1">
    <location>
        <begin position="270"/>
        <end position="309"/>
    </location>
</feature>
<dbReference type="RefSeq" id="XP_035588247.1">
    <property type="nucleotide sequence ID" value="XM_035731154.2"/>
</dbReference>
<dbReference type="AlphaFoldDB" id="A0A6A5DLW3"/>
<reference evidence="2" key="3">
    <citation type="submission" date="2021-06" db="EMBL/GenBank/DDBJ databases">
        <title>Chromosome-level genome assembly for S. haematobium.</title>
        <authorList>
            <person name="Stroehlein A.J."/>
        </authorList>
    </citation>
    <scope>NUCLEOTIDE SEQUENCE</scope>
</reference>
<comment type="caution">
    <text evidence="2">The sequence shown here is derived from an EMBL/GenBank/DDBJ whole genome shotgun (WGS) entry which is preliminary data.</text>
</comment>
<dbReference type="EMBL" id="AMPZ03000001">
    <property type="protein sequence ID" value="KAH9596413.1"/>
    <property type="molecule type" value="Genomic_DNA"/>
</dbReference>
<feature type="compositionally biased region" description="Polar residues" evidence="1">
    <location>
        <begin position="382"/>
        <end position="428"/>
    </location>
</feature>
<reference evidence="2" key="4">
    <citation type="journal article" date="2022" name="PLoS Pathog.">
        <title>Chromosome-level genome of Schistosoma haematobium underpins genome-wide explorations of molecular variation.</title>
        <authorList>
            <person name="Stroehlein A.J."/>
            <person name="Korhonen P.K."/>
            <person name="Lee V.V."/>
            <person name="Ralph S.A."/>
            <person name="Mentink-Kane M."/>
            <person name="You H."/>
            <person name="McManus D.P."/>
            <person name="Tchuente L.T."/>
            <person name="Stothard J.R."/>
            <person name="Kaur P."/>
            <person name="Dudchenko O."/>
            <person name="Aiden E.L."/>
            <person name="Yang B."/>
            <person name="Yang H."/>
            <person name="Emery A.M."/>
            <person name="Webster B.L."/>
            <person name="Brindley P.J."/>
            <person name="Rollinson D."/>
            <person name="Chang B.C.H."/>
            <person name="Gasser R.B."/>
            <person name="Young N.D."/>
        </authorList>
    </citation>
    <scope>NUCLEOTIDE SEQUENCE</scope>
</reference>
<keyword evidence="3" id="KW-1185">Reference proteome</keyword>
<feature type="compositionally biased region" description="Low complexity" evidence="1">
    <location>
        <begin position="273"/>
        <end position="303"/>
    </location>
</feature>
<organism evidence="2 3">
    <name type="scientific">Schistosoma haematobium</name>
    <name type="common">Blood fluke</name>
    <dbReference type="NCBI Taxonomy" id="6185"/>
    <lineage>
        <taxon>Eukaryota</taxon>
        <taxon>Metazoa</taxon>
        <taxon>Spiralia</taxon>
        <taxon>Lophotrochozoa</taxon>
        <taxon>Platyhelminthes</taxon>
        <taxon>Trematoda</taxon>
        <taxon>Digenea</taxon>
        <taxon>Strigeidida</taxon>
        <taxon>Schistosomatoidea</taxon>
        <taxon>Schistosomatidae</taxon>
        <taxon>Schistosoma</taxon>
    </lineage>
</organism>
<name>A0A6A5DLW3_SCHHA</name>
<sequence length="694" mass="77580">MELYQQFLLTEDILKNIINDAKQNIQATFKEITAALGGIETHVDDDVLSEDIEKQVDKTEDPLLKPVVSQKRKVKTSIHSARCEHSPLNRSKLNQVVESHKSPTKLLKNSRKLSKQLRIAKDSLKQTESKDIFQPSDNICDLKSHKPQLLDPSILQTTLCPTNKKSLISAYISNSEPVNEWTTNVEERKCDQINESELYISRTGDIQISAQKLSGKKRTLSMDTSDYQPLVKRTSFNKTGLNAKSKHNVEDEASPNDKQLLNLTVSLGHAPATTTSSSTNTTKSPSLESATSLSDSSSAPSRSNVNGNNSTFVSKSPFCDLSNIQKVPCPSIFSTETQMKHIPRLLVPATDKRITSLENKAASTCGKSRLFSSTERLGGVSRLNSLNHPTQASKPRTGSKLNSINEKVSVNTSINGYSNKQKNRSGSVLSDKEQRMEAKRQVFIEQMEKREERLRAFQDAQKQKMEARKKANEERFLAVQQRYQQMLQGNHLQLKENNTSVTSVQPSNVSAKPFQTTTLLKKCNVNLNPMDHTTLKVQNKPVTMIKQTQPNTCPKPQPVSKLNVVQQPKLQNEEKETITQKVSLISSPLVNGSFDISQLNSDSESDDDEPTMKVPGWCRKGNPEMIAAMSDVYSNKLKWQNEFLPASMITFDIGDVFRNYQYTIRPRTSSGIWNTPPGASKSSTGRSIIKKILL</sequence>
<evidence type="ECO:0000256" key="1">
    <source>
        <dbReference type="SAM" id="MobiDB-lite"/>
    </source>
</evidence>
<feature type="region of interest" description="Disordered" evidence="1">
    <location>
        <begin position="381"/>
        <end position="434"/>
    </location>
</feature>
<dbReference type="KEGG" id="shx:MS3_00002096"/>
<gene>
    <name evidence="2" type="ORF">MS3_00002096</name>
</gene>
<dbReference type="Proteomes" id="UP000471633">
    <property type="component" value="Unassembled WGS sequence"/>
</dbReference>